<feature type="transmembrane region" description="Helical" evidence="13">
    <location>
        <begin position="200"/>
        <end position="221"/>
    </location>
</feature>
<dbReference type="PANTHER" id="PTHR12886">
    <property type="entry name" value="PIG-M MANNOSYLTRANSFERASE"/>
    <property type="match status" value="1"/>
</dbReference>
<evidence type="ECO:0000256" key="5">
    <source>
        <dbReference type="ARBA" id="ARBA00022676"/>
    </source>
</evidence>
<evidence type="ECO:0000256" key="6">
    <source>
        <dbReference type="ARBA" id="ARBA00022679"/>
    </source>
</evidence>
<dbReference type="FunCoup" id="A0A7R8YXH1">
    <property type="interactions" value="1247"/>
</dbReference>
<keyword evidence="6 13" id="KW-0808">Transferase</keyword>
<comment type="subcellular location">
    <subcellularLocation>
        <location evidence="1 13">Endoplasmic reticulum membrane</location>
        <topology evidence="1 13">Multi-pass membrane protein</topology>
    </subcellularLocation>
</comment>
<evidence type="ECO:0000256" key="8">
    <source>
        <dbReference type="ARBA" id="ARBA00022824"/>
    </source>
</evidence>
<protein>
    <recommendedName>
        <fullName evidence="12 13">GPI alpha-1,4-mannosyltransferase I, catalytic subunit</fullName>
        <ecNumber evidence="13">2.4.1.-</ecNumber>
    </recommendedName>
    <alternativeName>
        <fullName evidence="13">GPI mannosyltransferase I</fullName>
    </alternativeName>
</protein>
<evidence type="ECO:0000313" key="15">
    <source>
        <dbReference type="Proteomes" id="UP000594454"/>
    </source>
</evidence>
<evidence type="ECO:0000256" key="11">
    <source>
        <dbReference type="ARBA" id="ARBA00093408"/>
    </source>
</evidence>
<dbReference type="AlphaFoldDB" id="A0A7R8YXH1"/>
<dbReference type="EC" id="2.4.1.-" evidence="13"/>
<feature type="transmembrane region" description="Helical" evidence="13">
    <location>
        <begin position="408"/>
        <end position="426"/>
    </location>
</feature>
<proteinExistence type="inferred from homology"/>
<comment type="similarity">
    <text evidence="3 13">Belongs to the PIGM family.</text>
</comment>
<comment type="caution">
    <text evidence="13">Lacks conserved residue(s) required for the propagation of feature annotation.</text>
</comment>
<dbReference type="InterPro" id="IPR007704">
    <property type="entry name" value="PIG-M"/>
</dbReference>
<gene>
    <name evidence="14" type="ORF">HERILL_LOCUS11566</name>
</gene>
<evidence type="ECO:0000256" key="12">
    <source>
        <dbReference type="ARBA" id="ARBA00093608"/>
    </source>
</evidence>
<keyword evidence="5 13" id="KW-0328">Glycosyltransferase</keyword>
<feature type="transmembrane region" description="Helical" evidence="13">
    <location>
        <begin position="306"/>
        <end position="323"/>
    </location>
</feature>
<evidence type="ECO:0000256" key="4">
    <source>
        <dbReference type="ARBA" id="ARBA00022502"/>
    </source>
</evidence>
<feature type="transmembrane region" description="Helical" evidence="13">
    <location>
        <begin position="353"/>
        <end position="372"/>
    </location>
</feature>
<dbReference type="GO" id="GO:0005789">
    <property type="term" value="C:endoplasmic reticulum membrane"/>
    <property type="evidence" value="ECO:0007669"/>
    <property type="project" value="UniProtKB-SubCell"/>
</dbReference>
<evidence type="ECO:0000256" key="13">
    <source>
        <dbReference type="RuleBase" id="RU365064"/>
    </source>
</evidence>
<feature type="transmembrane region" description="Helical" evidence="13">
    <location>
        <begin position="330"/>
        <end position="347"/>
    </location>
</feature>
<organism evidence="14 15">
    <name type="scientific">Hermetia illucens</name>
    <name type="common">Black soldier fly</name>
    <dbReference type="NCBI Taxonomy" id="343691"/>
    <lineage>
        <taxon>Eukaryota</taxon>
        <taxon>Metazoa</taxon>
        <taxon>Ecdysozoa</taxon>
        <taxon>Arthropoda</taxon>
        <taxon>Hexapoda</taxon>
        <taxon>Insecta</taxon>
        <taxon>Pterygota</taxon>
        <taxon>Neoptera</taxon>
        <taxon>Endopterygota</taxon>
        <taxon>Diptera</taxon>
        <taxon>Brachycera</taxon>
        <taxon>Stratiomyomorpha</taxon>
        <taxon>Stratiomyidae</taxon>
        <taxon>Hermetiinae</taxon>
        <taxon>Hermetia</taxon>
    </lineage>
</organism>
<keyword evidence="9 13" id="KW-1133">Transmembrane helix</keyword>
<dbReference type="GO" id="GO:1990529">
    <property type="term" value="C:glycosylphosphatidylinositol-mannosyltransferase I complex"/>
    <property type="evidence" value="ECO:0007669"/>
    <property type="project" value="TreeGrafter"/>
</dbReference>
<evidence type="ECO:0000256" key="2">
    <source>
        <dbReference type="ARBA" id="ARBA00004687"/>
    </source>
</evidence>
<feature type="transmembrane region" description="Helical" evidence="13">
    <location>
        <begin position="242"/>
        <end position="263"/>
    </location>
</feature>
<keyword evidence="15" id="KW-1185">Reference proteome</keyword>
<dbReference type="OMA" id="MLWFIGQ"/>
<evidence type="ECO:0000256" key="9">
    <source>
        <dbReference type="ARBA" id="ARBA00022989"/>
    </source>
</evidence>
<dbReference type="Proteomes" id="UP000594454">
    <property type="component" value="Chromosome 4"/>
</dbReference>
<keyword evidence="8 13" id="KW-0256">Endoplasmic reticulum</keyword>
<evidence type="ECO:0000256" key="1">
    <source>
        <dbReference type="ARBA" id="ARBA00004477"/>
    </source>
</evidence>
<evidence type="ECO:0000256" key="3">
    <source>
        <dbReference type="ARBA" id="ARBA00011071"/>
    </source>
</evidence>
<keyword evidence="7 13" id="KW-0812">Transmembrane</keyword>
<dbReference type="GO" id="GO:0004376">
    <property type="term" value="F:GPI mannosyltransferase activity"/>
    <property type="evidence" value="ECO:0007669"/>
    <property type="project" value="InterPro"/>
</dbReference>
<dbReference type="PANTHER" id="PTHR12886:SF0">
    <property type="entry name" value="GPI MANNOSYLTRANSFERASE 1"/>
    <property type="match status" value="1"/>
</dbReference>
<comment type="pathway">
    <text evidence="2 13">Glycolipid biosynthesis; glycosylphosphatidylinositol-anchor biosynthesis.</text>
</comment>
<evidence type="ECO:0000256" key="7">
    <source>
        <dbReference type="ARBA" id="ARBA00022692"/>
    </source>
</evidence>
<dbReference type="Pfam" id="PF05007">
    <property type="entry name" value="Mannosyl_trans"/>
    <property type="match status" value="1"/>
</dbReference>
<dbReference type="GO" id="GO:0051751">
    <property type="term" value="F:alpha-1,4-mannosyltransferase activity"/>
    <property type="evidence" value="ECO:0007669"/>
    <property type="project" value="InterPro"/>
</dbReference>
<evidence type="ECO:0000313" key="14">
    <source>
        <dbReference type="EMBL" id="CAD7088983.1"/>
    </source>
</evidence>
<dbReference type="InParanoid" id="A0A7R8YXH1"/>
<evidence type="ECO:0000256" key="10">
    <source>
        <dbReference type="ARBA" id="ARBA00023136"/>
    </source>
</evidence>
<keyword evidence="10 13" id="KW-0472">Membrane</keyword>
<dbReference type="GO" id="GO:0006506">
    <property type="term" value="P:GPI anchor biosynthetic process"/>
    <property type="evidence" value="ECO:0007669"/>
    <property type="project" value="UniProtKB-UniPathway"/>
</dbReference>
<sequence length="436" mass="50769">MFVLKPDTLRRIDFTSIPFEKHLLVNFLLRLALIVFSMIQDKTAEVPYTDIDYRVVTDGARHALNGESPFDRHTYRYSPLLAFLMIPNLIVHESFGKVLFSLCDIMSSVLIRSIVFNELKQGYIPKSKQHSKKGDATSRTPDKYRKWSEIAAYIMLYNPMGIIISSRGSNDAVSNFLILLTFYYIQKANDNLKYSFCAGIFHGLAIHFRIFPIIFSLAYYLTLSGSNQSIWKALLLPNKKQICLAFTTVVTLSTVTFFFYRFYGLQYIQEAYLYHFSRIDIRHNFSLYFLMQYLSSDIKQTFLEKLLTLLPRVVILFYLSVTFGRKRSSLAFCIFAQTFVFVTFNTVVTSQYFVWYLALLPLCYPNFCHVGLSFLIRNACPWLFAQAFWLLSAYLLEFKCWNTFNLIGIQSVVFFLANIFVLARLIHSFNDSLNLK</sequence>
<name>A0A7R8YXH1_HERIL</name>
<accession>A0A7R8YXH1</accession>
<dbReference type="UniPathway" id="UPA00196"/>
<dbReference type="OrthoDB" id="3821113at2759"/>
<keyword evidence="4 13" id="KW-0337">GPI-anchor biosynthesis</keyword>
<reference evidence="14 15" key="1">
    <citation type="submission" date="2020-11" db="EMBL/GenBank/DDBJ databases">
        <authorList>
            <person name="Wallbank WR R."/>
            <person name="Pardo Diaz C."/>
            <person name="Kozak K."/>
            <person name="Martin S."/>
            <person name="Jiggins C."/>
            <person name="Moest M."/>
            <person name="Warren A I."/>
            <person name="Generalovic N T."/>
            <person name="Byers J.R.P. K."/>
            <person name="Montejo-Kovacevich G."/>
            <person name="Yen C E."/>
        </authorList>
    </citation>
    <scope>NUCLEOTIDE SEQUENCE [LARGE SCALE GENOMIC DNA]</scope>
</reference>
<dbReference type="EMBL" id="LR899012">
    <property type="protein sequence ID" value="CAD7088983.1"/>
    <property type="molecule type" value="Genomic_DNA"/>
</dbReference>
<comment type="function">
    <text evidence="11 13">Catalytic subunit of the glycosylphosphatidylinositol-mannosyltransferase I complex which catalyzes the transfer of the first mannose, via an alpha-1,4 bond from a dolichol-phosphate-mannose (Dol-P-Man) to the glucosaminyl acyl phosphatidylinositol (GlcN-(acyl)PI) intermediate to generate alpha-D-Man-(1-&gt;4)-alpha-D-GlcN-(1-&gt;6)-(1-radyl,2-acyl-sn-glycero-3-phospho)-2-acyl-inositol and participates in the sixth step of the glycosylphosphatidylinositol-anchor biosynthesis.</text>
</comment>